<dbReference type="Pfam" id="PF21825">
    <property type="entry name" value="crAss001_48"/>
    <property type="match status" value="1"/>
</dbReference>
<dbReference type="Proteomes" id="UP001165395">
    <property type="component" value="Unassembled WGS sequence"/>
</dbReference>
<organism evidence="1 2">
    <name type="scientific">Leeia speluncae</name>
    <dbReference type="NCBI Taxonomy" id="2884804"/>
    <lineage>
        <taxon>Bacteria</taxon>
        <taxon>Pseudomonadati</taxon>
        <taxon>Pseudomonadota</taxon>
        <taxon>Betaproteobacteria</taxon>
        <taxon>Neisseriales</taxon>
        <taxon>Leeiaceae</taxon>
        <taxon>Leeia</taxon>
    </lineage>
</organism>
<evidence type="ECO:0000313" key="2">
    <source>
        <dbReference type="Proteomes" id="UP001165395"/>
    </source>
</evidence>
<gene>
    <name evidence="1" type="ORF">LIN78_11950</name>
</gene>
<proteinExistence type="predicted"/>
<accession>A0ABS8D808</accession>
<evidence type="ECO:0000313" key="1">
    <source>
        <dbReference type="EMBL" id="MCB6184257.1"/>
    </source>
</evidence>
<keyword evidence="2" id="KW-1185">Reference proteome</keyword>
<dbReference type="EMBL" id="JAJBZT010000006">
    <property type="protein sequence ID" value="MCB6184257.1"/>
    <property type="molecule type" value="Genomic_DNA"/>
</dbReference>
<protein>
    <submittedName>
        <fullName evidence="1">Uncharacterized protein</fullName>
    </submittedName>
</protein>
<sequence length="68" mass="8088">MPDVTLENHQQRVVEEKNELQEKLSKLNEFLASKDVLELSLKNRLLMTEQAEWMSRYLAVLEKRIALF</sequence>
<reference evidence="1" key="1">
    <citation type="submission" date="2021-10" db="EMBL/GenBank/DDBJ databases">
        <title>The complete genome sequence of Leeia sp. TBRC 13508.</title>
        <authorList>
            <person name="Charoenyingcharoen P."/>
            <person name="Yukphan P."/>
        </authorList>
    </citation>
    <scope>NUCLEOTIDE SEQUENCE</scope>
    <source>
        <strain evidence="1">TBRC 13508</strain>
    </source>
</reference>
<dbReference type="InterPro" id="IPR054052">
    <property type="entry name" value="Y16Q-like"/>
</dbReference>
<name>A0ABS8D808_9NEIS</name>
<dbReference type="RefSeq" id="WP_227181069.1">
    <property type="nucleotide sequence ID" value="NZ_JAJBZT010000006.1"/>
</dbReference>
<comment type="caution">
    <text evidence="1">The sequence shown here is derived from an EMBL/GenBank/DDBJ whole genome shotgun (WGS) entry which is preliminary data.</text>
</comment>